<dbReference type="Proteomes" id="UP000054466">
    <property type="component" value="Unassembled WGS sequence"/>
</dbReference>
<dbReference type="GeneID" id="27349371"/>
<dbReference type="Pfam" id="PF00172">
    <property type="entry name" value="Zn_clus"/>
    <property type="match status" value="1"/>
</dbReference>
<gene>
    <name evidence="8" type="ORF">PV07_10177</name>
</gene>
<dbReference type="PANTHER" id="PTHR47431">
    <property type="entry name" value="ZN(II)2CYS6 TRANSCRIPTION FACTOR (EUROFUNG)-RELATED"/>
    <property type="match status" value="1"/>
</dbReference>
<dbReference type="PROSITE" id="PS50048">
    <property type="entry name" value="ZN2_CY6_FUNGAL_2"/>
    <property type="match status" value="1"/>
</dbReference>
<keyword evidence="2" id="KW-0805">Transcription regulation</keyword>
<dbReference type="GO" id="GO:0000981">
    <property type="term" value="F:DNA-binding transcription factor activity, RNA polymerase II-specific"/>
    <property type="evidence" value="ECO:0007669"/>
    <property type="project" value="InterPro"/>
</dbReference>
<dbReference type="CDD" id="cd00067">
    <property type="entry name" value="GAL4"/>
    <property type="match status" value="1"/>
</dbReference>
<dbReference type="VEuPathDB" id="FungiDB:PV07_10177"/>
<evidence type="ECO:0000259" key="7">
    <source>
        <dbReference type="PROSITE" id="PS50048"/>
    </source>
</evidence>
<evidence type="ECO:0000256" key="6">
    <source>
        <dbReference type="SAM" id="MobiDB-lite"/>
    </source>
</evidence>
<dbReference type="CDD" id="cd12148">
    <property type="entry name" value="fungal_TF_MHR"/>
    <property type="match status" value="1"/>
</dbReference>
<evidence type="ECO:0000256" key="1">
    <source>
        <dbReference type="ARBA" id="ARBA00022723"/>
    </source>
</evidence>
<evidence type="ECO:0000256" key="2">
    <source>
        <dbReference type="ARBA" id="ARBA00023015"/>
    </source>
</evidence>
<dbReference type="AlphaFoldDB" id="A0A0D1Z9T9"/>
<dbReference type="GO" id="GO:0006351">
    <property type="term" value="P:DNA-templated transcription"/>
    <property type="evidence" value="ECO:0007669"/>
    <property type="project" value="InterPro"/>
</dbReference>
<dbReference type="GO" id="GO:0008270">
    <property type="term" value="F:zinc ion binding"/>
    <property type="evidence" value="ECO:0007669"/>
    <property type="project" value="InterPro"/>
</dbReference>
<evidence type="ECO:0000256" key="3">
    <source>
        <dbReference type="ARBA" id="ARBA00023125"/>
    </source>
</evidence>
<feature type="region of interest" description="Disordered" evidence="6">
    <location>
        <begin position="74"/>
        <end position="112"/>
    </location>
</feature>
<dbReference type="HOGENOM" id="CLU_015502_2_0_1"/>
<keyword evidence="4" id="KW-0804">Transcription</keyword>
<dbReference type="SUPFAM" id="SSF57701">
    <property type="entry name" value="Zn2/Cys6 DNA-binding domain"/>
    <property type="match status" value="1"/>
</dbReference>
<accession>A0A0D1Z9T9</accession>
<dbReference type="InterPro" id="IPR036864">
    <property type="entry name" value="Zn2-C6_fun-type_DNA-bd_sf"/>
</dbReference>
<name>A0A0D1Z9T9_9EURO</name>
<dbReference type="SMART" id="SM00066">
    <property type="entry name" value="GAL4"/>
    <property type="match status" value="1"/>
</dbReference>
<feature type="domain" description="Zn(2)-C6 fungal-type" evidence="7">
    <location>
        <begin position="21"/>
        <end position="50"/>
    </location>
</feature>
<dbReference type="InterPro" id="IPR001138">
    <property type="entry name" value="Zn2Cys6_DnaBD"/>
</dbReference>
<dbReference type="SMART" id="SM00906">
    <property type="entry name" value="Fungal_trans"/>
    <property type="match status" value="1"/>
</dbReference>
<reference evidence="8 9" key="1">
    <citation type="submission" date="2015-01" db="EMBL/GenBank/DDBJ databases">
        <title>The Genome Sequence of Cladophialophora immunda CBS83496.</title>
        <authorList>
            <consortium name="The Broad Institute Genomics Platform"/>
            <person name="Cuomo C."/>
            <person name="de Hoog S."/>
            <person name="Gorbushina A."/>
            <person name="Stielow B."/>
            <person name="Teixiera M."/>
            <person name="Abouelleil A."/>
            <person name="Chapman S.B."/>
            <person name="Priest M."/>
            <person name="Young S.K."/>
            <person name="Wortman J."/>
            <person name="Nusbaum C."/>
            <person name="Birren B."/>
        </authorList>
    </citation>
    <scope>NUCLEOTIDE SEQUENCE [LARGE SCALE GENOMIC DNA]</scope>
    <source>
        <strain evidence="8 9">CBS 83496</strain>
    </source>
</reference>
<dbReference type="GO" id="GO:0003677">
    <property type="term" value="F:DNA binding"/>
    <property type="evidence" value="ECO:0007669"/>
    <property type="project" value="UniProtKB-KW"/>
</dbReference>
<organism evidence="8 9">
    <name type="scientific">Cladophialophora immunda</name>
    <dbReference type="NCBI Taxonomy" id="569365"/>
    <lineage>
        <taxon>Eukaryota</taxon>
        <taxon>Fungi</taxon>
        <taxon>Dikarya</taxon>
        <taxon>Ascomycota</taxon>
        <taxon>Pezizomycotina</taxon>
        <taxon>Eurotiomycetes</taxon>
        <taxon>Chaetothyriomycetidae</taxon>
        <taxon>Chaetothyriales</taxon>
        <taxon>Herpotrichiellaceae</taxon>
        <taxon>Cladophialophora</taxon>
    </lineage>
</organism>
<dbReference type="Pfam" id="PF04082">
    <property type="entry name" value="Fungal_trans"/>
    <property type="match status" value="1"/>
</dbReference>
<dbReference type="EMBL" id="KN847045">
    <property type="protein sequence ID" value="KIW24466.1"/>
    <property type="molecule type" value="Genomic_DNA"/>
</dbReference>
<dbReference type="PANTHER" id="PTHR47431:SF4">
    <property type="entry name" value="ZN(II)2CYS6 TRANSCRIPTION FACTOR (EUROFUNG)"/>
    <property type="match status" value="1"/>
</dbReference>
<proteinExistence type="predicted"/>
<dbReference type="Gene3D" id="4.10.240.10">
    <property type="entry name" value="Zn(2)-C6 fungal-type DNA-binding domain"/>
    <property type="match status" value="1"/>
</dbReference>
<keyword evidence="5" id="KW-0539">Nucleus</keyword>
<keyword evidence="3" id="KW-0238">DNA-binding</keyword>
<dbReference type="STRING" id="569365.A0A0D1Z9T9"/>
<sequence>MDLAHTQGPSRKVPAKRASLACVACRAAHVKCNAKRPCNRCSVEGTECLYAKSRRGGLNRAALAARRNLMAAIPSAPTAESTTVQDRLEKGEVSASSESEQRNTRTSLPMGASSAQLLDTSGSTLVSLAKDPLVDLYYRHFHLFHPLTIPLPHLERLLAAGTTKLNFHPLLAVMRFIGSLYSRSVNSNELKAAAANAILEESSQALPSPVMAQCYLLQSISLHWCDELERAQETMDAAIRIALQLSMNQADFAVNHSEGDPVIEESWRRTWWQIYIIDAHYAAIRHAMTFPTNEVDITTELPCDEEEYESGNIPAPKTLAEFDSREFASDDLVFSSFAYLIGAVRGIASAISRFLTGVAKTGDSLNVLEVVDAAIDGWLLLLPESKKVPVSARGETDEHMFQAHMAIHAASVGLHRPLSELSYDSLEYLSSCSPAPPEISSSLEQSFRGIHTTRCLRSIDCLVRLLAVSTKPAYHTPFTVCMVSSVIIAHLSACKLLLSGPKLDVARDQIRMCIGCLRSFAGVWPLASRTLHEIQTIAREVLGLNQPQQRIESVDPSVADVSSYQEGTIATETLGGFLNYLNFDDLQLSSLSWLPAGG</sequence>
<keyword evidence="1" id="KW-0479">Metal-binding</keyword>
<evidence type="ECO:0000313" key="8">
    <source>
        <dbReference type="EMBL" id="KIW24466.1"/>
    </source>
</evidence>
<evidence type="ECO:0000256" key="5">
    <source>
        <dbReference type="ARBA" id="ARBA00023242"/>
    </source>
</evidence>
<dbReference type="OrthoDB" id="2399539at2759"/>
<dbReference type="PROSITE" id="PS00463">
    <property type="entry name" value="ZN2_CY6_FUNGAL_1"/>
    <property type="match status" value="1"/>
</dbReference>
<evidence type="ECO:0000256" key="4">
    <source>
        <dbReference type="ARBA" id="ARBA00023163"/>
    </source>
</evidence>
<keyword evidence="9" id="KW-1185">Reference proteome</keyword>
<evidence type="ECO:0000313" key="9">
    <source>
        <dbReference type="Proteomes" id="UP000054466"/>
    </source>
</evidence>
<protein>
    <recommendedName>
        <fullName evidence="7">Zn(2)-C6 fungal-type domain-containing protein</fullName>
    </recommendedName>
</protein>
<dbReference type="RefSeq" id="XP_016244682.1">
    <property type="nucleotide sequence ID" value="XM_016397491.1"/>
</dbReference>
<dbReference type="InterPro" id="IPR007219">
    <property type="entry name" value="XnlR_reg_dom"/>
</dbReference>